<keyword evidence="3" id="KW-1185">Reference proteome</keyword>
<feature type="compositionally biased region" description="Basic and acidic residues" evidence="1">
    <location>
        <begin position="19"/>
        <end position="34"/>
    </location>
</feature>
<feature type="compositionally biased region" description="Basic residues" evidence="1">
    <location>
        <begin position="62"/>
        <end position="71"/>
    </location>
</feature>
<dbReference type="EMBL" id="CAACVS010000090">
    <property type="protein sequence ID" value="VEU36444.1"/>
    <property type="molecule type" value="Genomic_DNA"/>
</dbReference>
<proteinExistence type="predicted"/>
<gene>
    <name evidence="2" type="ORF">PSNMU_V1.4_AUG-EV-PASAV3_0032010</name>
</gene>
<accession>A0A448Z368</accession>
<dbReference type="Proteomes" id="UP000291116">
    <property type="component" value="Unassembled WGS sequence"/>
</dbReference>
<feature type="compositionally biased region" description="Basic and acidic residues" evidence="1">
    <location>
        <begin position="1"/>
        <end position="10"/>
    </location>
</feature>
<dbReference type="OrthoDB" id="47526at2759"/>
<reference evidence="2 3" key="1">
    <citation type="submission" date="2019-01" db="EMBL/GenBank/DDBJ databases">
        <authorList>
            <person name="Ferrante I. M."/>
        </authorList>
    </citation>
    <scope>NUCLEOTIDE SEQUENCE [LARGE SCALE GENOMIC DNA]</scope>
    <source>
        <strain evidence="2 3">B856</strain>
    </source>
</reference>
<name>A0A448Z368_9STRA</name>
<evidence type="ECO:0000313" key="2">
    <source>
        <dbReference type="EMBL" id="VEU36444.1"/>
    </source>
</evidence>
<organism evidence="2 3">
    <name type="scientific">Pseudo-nitzschia multistriata</name>
    <dbReference type="NCBI Taxonomy" id="183589"/>
    <lineage>
        <taxon>Eukaryota</taxon>
        <taxon>Sar</taxon>
        <taxon>Stramenopiles</taxon>
        <taxon>Ochrophyta</taxon>
        <taxon>Bacillariophyta</taxon>
        <taxon>Bacillariophyceae</taxon>
        <taxon>Bacillariophycidae</taxon>
        <taxon>Bacillariales</taxon>
        <taxon>Bacillariaceae</taxon>
        <taxon>Pseudo-nitzschia</taxon>
    </lineage>
</organism>
<evidence type="ECO:0000256" key="1">
    <source>
        <dbReference type="SAM" id="MobiDB-lite"/>
    </source>
</evidence>
<dbReference type="AlphaFoldDB" id="A0A448Z368"/>
<sequence>MASSREHLHIFENGNNESAETRGDQGHSALDSKIRTNKNITAAHYFDGSTNDMEQQNACHAPRNHFTRSRNLRSSNSNITNSEEEPKSSVRLEKHSGAKSDLSIDTCASIMAELDSRSYNRSLLEDANYVMERILQPMSLPWTHEVIPVARNIPCDIDEMIDVLTADDGSHAPFANGNFGFGQYETGSFRSGVSAIRLANSSENFRAAARRSAEPGIIQFSTTVLPSTLPSYRPENLSAIPLPLTTSTNDLQDDDRSIRGETELRCFEAIQTLKKRKIEQARSRVASYDISVKISSSSSRSTIFTSSSEELGVTDADMPSNTLEAVLPVEVENGRKMTKMKGKLEAEKLGSYDIRHGLSSSQSSKSSKTPVGRTRLVWTSKISSDQPQRVSFLSLLTGKKLENGAHKRPRNIVVRLKVDGKVYRPSKEAVDEDHEDHEKESYSVGVNLQASLECDGIVKCLLETKPNKIELPDSLPPIIESWKNESNYNGSENHPLDRINVAKKRDTVLCSQYTLTFASVCGKTSGVRCATTIPIFFCGIHNPAREQSFYGLNPGGEKMNTKKNLKIPSWNE</sequence>
<feature type="region of interest" description="Disordered" evidence="1">
    <location>
        <begin position="1"/>
        <end position="35"/>
    </location>
</feature>
<evidence type="ECO:0000313" key="3">
    <source>
        <dbReference type="Proteomes" id="UP000291116"/>
    </source>
</evidence>
<protein>
    <submittedName>
        <fullName evidence="2">Uncharacterized protein</fullName>
    </submittedName>
</protein>
<feature type="compositionally biased region" description="Basic and acidic residues" evidence="1">
    <location>
        <begin position="84"/>
        <end position="96"/>
    </location>
</feature>
<feature type="compositionally biased region" description="Low complexity" evidence="1">
    <location>
        <begin position="72"/>
        <end position="81"/>
    </location>
</feature>
<feature type="region of interest" description="Disordered" evidence="1">
    <location>
        <begin position="61"/>
        <end position="96"/>
    </location>
</feature>